<dbReference type="PANTHER" id="PTHR43072:SF8">
    <property type="entry name" value="ACYLTRANSFERASE FABY-RELATED"/>
    <property type="match status" value="1"/>
</dbReference>
<accession>A0A327JP57</accession>
<dbReference type="PANTHER" id="PTHR43072">
    <property type="entry name" value="N-ACETYLTRANSFERASE"/>
    <property type="match status" value="1"/>
</dbReference>
<comment type="caution">
    <text evidence="2">The sequence shown here is derived from an EMBL/GenBank/DDBJ whole genome shotgun (WGS) entry which is preliminary data.</text>
</comment>
<reference evidence="2 3" key="1">
    <citation type="submission" date="2017-07" db="EMBL/GenBank/DDBJ databases">
        <title>Draft Genome Sequences of Select Purple Nonsulfur Bacteria.</title>
        <authorList>
            <person name="Lasarre B."/>
            <person name="Mckinlay J.B."/>
        </authorList>
    </citation>
    <scope>NUCLEOTIDE SEQUENCE [LARGE SCALE GENOMIC DNA]</scope>
    <source>
        <strain evidence="2 3">DSM 11290</strain>
    </source>
</reference>
<evidence type="ECO:0000313" key="2">
    <source>
        <dbReference type="EMBL" id="RAI26662.1"/>
    </source>
</evidence>
<feature type="domain" description="N-acetyltransferase" evidence="1">
    <location>
        <begin position="1"/>
        <end position="164"/>
    </location>
</feature>
<dbReference type="Proteomes" id="UP000249299">
    <property type="component" value="Unassembled WGS sequence"/>
</dbReference>
<organism evidence="2 3">
    <name type="scientific">Rhodobium orientis</name>
    <dbReference type="NCBI Taxonomy" id="34017"/>
    <lineage>
        <taxon>Bacteria</taxon>
        <taxon>Pseudomonadati</taxon>
        <taxon>Pseudomonadota</taxon>
        <taxon>Alphaproteobacteria</taxon>
        <taxon>Hyphomicrobiales</taxon>
        <taxon>Rhodobiaceae</taxon>
        <taxon>Rhodobium</taxon>
    </lineage>
</organism>
<dbReference type="Pfam" id="PF13420">
    <property type="entry name" value="Acetyltransf_4"/>
    <property type="match status" value="1"/>
</dbReference>
<evidence type="ECO:0000259" key="1">
    <source>
        <dbReference type="PROSITE" id="PS51186"/>
    </source>
</evidence>
<keyword evidence="2" id="KW-0808">Transferase</keyword>
<sequence length="173" mass="19031">MQIRPATTDDLEEITRIYGEAVATGTASFELTPPDVVEMAMRWSRLTDAGYPYLVADIDSTIAGYAYAGAYRARPAYYGTVENAIYVDAAFRRRGVARALMEAVIAAATERDFRQMIAVIGDSGNKASIRLHETCGFRHIGTFRSVGYKHGRWLDTVLMQRELGEGDGTPPGN</sequence>
<proteinExistence type="predicted"/>
<dbReference type="SUPFAM" id="SSF55729">
    <property type="entry name" value="Acyl-CoA N-acyltransferases (Nat)"/>
    <property type="match status" value="1"/>
</dbReference>
<dbReference type="AlphaFoldDB" id="A0A327JP57"/>
<protein>
    <submittedName>
        <fullName evidence="2">GNAT family N-acetyltransferase</fullName>
    </submittedName>
</protein>
<dbReference type="InterPro" id="IPR016181">
    <property type="entry name" value="Acyl_CoA_acyltransferase"/>
</dbReference>
<dbReference type="InterPro" id="IPR000182">
    <property type="entry name" value="GNAT_dom"/>
</dbReference>
<dbReference type="Gene3D" id="3.40.630.30">
    <property type="match status" value="1"/>
</dbReference>
<dbReference type="CDD" id="cd04301">
    <property type="entry name" value="NAT_SF"/>
    <property type="match status" value="1"/>
</dbReference>
<dbReference type="OrthoDB" id="5459937at2"/>
<gene>
    <name evidence="2" type="ORF">CH339_13000</name>
</gene>
<keyword evidence="3" id="KW-1185">Reference proteome</keyword>
<name>A0A327JP57_9HYPH</name>
<dbReference type="GO" id="GO:0016747">
    <property type="term" value="F:acyltransferase activity, transferring groups other than amino-acyl groups"/>
    <property type="evidence" value="ECO:0007669"/>
    <property type="project" value="InterPro"/>
</dbReference>
<dbReference type="PROSITE" id="PS51186">
    <property type="entry name" value="GNAT"/>
    <property type="match status" value="1"/>
</dbReference>
<evidence type="ECO:0000313" key="3">
    <source>
        <dbReference type="Proteomes" id="UP000249299"/>
    </source>
</evidence>
<dbReference type="RefSeq" id="WP_111434802.1">
    <property type="nucleotide sequence ID" value="NZ_JACIGG010000026.1"/>
</dbReference>
<dbReference type="EMBL" id="NPEV01000027">
    <property type="protein sequence ID" value="RAI26662.1"/>
    <property type="molecule type" value="Genomic_DNA"/>
</dbReference>